<feature type="domain" description="Protein kinase" evidence="2">
    <location>
        <begin position="210"/>
        <end position="485"/>
    </location>
</feature>
<evidence type="ECO:0000313" key="4">
    <source>
        <dbReference type="Proteomes" id="UP001383192"/>
    </source>
</evidence>
<feature type="region of interest" description="Disordered" evidence="1">
    <location>
        <begin position="566"/>
        <end position="608"/>
    </location>
</feature>
<dbReference type="AlphaFoldDB" id="A0AAW0BXM9"/>
<feature type="region of interest" description="Disordered" evidence="1">
    <location>
        <begin position="510"/>
        <end position="548"/>
    </location>
</feature>
<dbReference type="Proteomes" id="UP001383192">
    <property type="component" value="Unassembled WGS sequence"/>
</dbReference>
<dbReference type="PANTHER" id="PTHR44329">
    <property type="entry name" value="SERINE/THREONINE-PROTEIN KINASE TNNI3K-RELATED"/>
    <property type="match status" value="1"/>
</dbReference>
<organism evidence="3 4">
    <name type="scientific">Paramarasmius palmivorus</name>
    <dbReference type="NCBI Taxonomy" id="297713"/>
    <lineage>
        <taxon>Eukaryota</taxon>
        <taxon>Fungi</taxon>
        <taxon>Dikarya</taxon>
        <taxon>Basidiomycota</taxon>
        <taxon>Agaricomycotina</taxon>
        <taxon>Agaricomycetes</taxon>
        <taxon>Agaricomycetidae</taxon>
        <taxon>Agaricales</taxon>
        <taxon>Marasmiineae</taxon>
        <taxon>Marasmiaceae</taxon>
        <taxon>Paramarasmius</taxon>
    </lineage>
</organism>
<dbReference type="InterPro" id="IPR051681">
    <property type="entry name" value="Ser/Thr_Kinases-Pseudokinases"/>
</dbReference>
<evidence type="ECO:0000313" key="3">
    <source>
        <dbReference type="EMBL" id="KAK7031056.1"/>
    </source>
</evidence>
<feature type="compositionally biased region" description="Low complexity" evidence="1">
    <location>
        <begin position="566"/>
        <end position="582"/>
    </location>
</feature>
<dbReference type="SMART" id="SM00220">
    <property type="entry name" value="S_TKc"/>
    <property type="match status" value="1"/>
</dbReference>
<feature type="compositionally biased region" description="Polar residues" evidence="1">
    <location>
        <begin position="589"/>
        <end position="608"/>
    </location>
</feature>
<dbReference type="PROSITE" id="PS50011">
    <property type="entry name" value="PROTEIN_KINASE_DOM"/>
    <property type="match status" value="1"/>
</dbReference>
<dbReference type="Gene3D" id="1.10.510.10">
    <property type="entry name" value="Transferase(Phosphotransferase) domain 1"/>
    <property type="match status" value="1"/>
</dbReference>
<reference evidence="3 4" key="1">
    <citation type="submission" date="2024-01" db="EMBL/GenBank/DDBJ databases">
        <title>A draft genome for a cacao thread blight-causing isolate of Paramarasmius palmivorus.</title>
        <authorList>
            <person name="Baruah I.K."/>
            <person name="Bukari Y."/>
            <person name="Amoako-Attah I."/>
            <person name="Meinhardt L.W."/>
            <person name="Bailey B.A."/>
            <person name="Cohen S.P."/>
        </authorList>
    </citation>
    <scope>NUCLEOTIDE SEQUENCE [LARGE SCALE GENOMIC DNA]</scope>
    <source>
        <strain evidence="3 4">GH-12</strain>
    </source>
</reference>
<dbReference type="EMBL" id="JAYKXP010000071">
    <property type="protein sequence ID" value="KAK7031056.1"/>
    <property type="molecule type" value="Genomic_DNA"/>
</dbReference>
<dbReference type="PROSITE" id="PS00108">
    <property type="entry name" value="PROTEIN_KINASE_ST"/>
    <property type="match status" value="1"/>
</dbReference>
<comment type="caution">
    <text evidence="3">The sequence shown here is derived from an EMBL/GenBank/DDBJ whole genome shotgun (WGS) entry which is preliminary data.</text>
</comment>
<dbReference type="InterPro" id="IPR001245">
    <property type="entry name" value="Ser-Thr/Tyr_kinase_cat_dom"/>
</dbReference>
<evidence type="ECO:0000256" key="1">
    <source>
        <dbReference type="SAM" id="MobiDB-lite"/>
    </source>
</evidence>
<proteinExistence type="predicted"/>
<dbReference type="InterPro" id="IPR008271">
    <property type="entry name" value="Ser/Thr_kinase_AS"/>
</dbReference>
<keyword evidence="4" id="KW-1185">Reference proteome</keyword>
<gene>
    <name evidence="3" type="ORF">VNI00_013655</name>
</gene>
<accession>A0AAW0BXM9</accession>
<feature type="compositionally biased region" description="Acidic residues" evidence="1">
    <location>
        <begin position="533"/>
        <end position="545"/>
    </location>
</feature>
<dbReference type="GO" id="GO:0005524">
    <property type="term" value="F:ATP binding"/>
    <property type="evidence" value="ECO:0007669"/>
    <property type="project" value="InterPro"/>
</dbReference>
<evidence type="ECO:0000259" key="2">
    <source>
        <dbReference type="PROSITE" id="PS50011"/>
    </source>
</evidence>
<dbReference type="Pfam" id="PF07714">
    <property type="entry name" value="PK_Tyr_Ser-Thr"/>
    <property type="match status" value="1"/>
</dbReference>
<sequence length="691" mass="77464">MSSCPGPSSLLASQWNNPECIASLRALKRHLDGGAACDGYQLVDLLDVLKEFWAAGGEDPIRLGTECGKVIRKAPHLVQKINILLSVGDGTTRLVHACNQRQNEVDNVLLVIHCGRGYISCSEKDGDEIPPFMTSTELSAYLSTHTVFHVTELLRGLESRWAPCVMELLQLELDNPQSTIPRADCITYIRYLSWLHAVLPPSYYLSKVSPVGRYPTNCGGFSDVWKGHIGNRIVCVKVLRVFTETYRRRTAMNDLSSEVLLWRQLQHPNILQFLGVNDEDFVPSFAIVTPWMENGSLSSFLERRPFYSMSRKLGLARQVAEGLRYLHRHSPPIVHCDIKAGNILVSNDETCCIGDFGLSVVERSSPFSDFTDSFEVRGSLRWLAPELITPGVSDADNDLGNACGRRTRDIYALGCTILEIITGNAPFYEQKSDMKIMIDVLNGVRPAHPKRCPDSIWELLEMCWDEDMELRPAADEVLALLDEWLGENEEDDGKELIEALDLVDVDLELGEEEERSPAPERARPDSPLLGVPLDDEEDVQEEEEVPQVTETLQNFFQSLLVRVRTTPDTIPSPSTSPTLDSVSSEDSETGSLSEASSLSPATPTSGELVVSTSFEDTPWIETIPAHWEQSKSDSELLLTPCKEDFGREERQGQSEPLFPSRLPAESIWNDMELRGAWKWFRERRGRRRKGS</sequence>
<name>A0AAW0BXM9_9AGAR</name>
<dbReference type="InterPro" id="IPR011009">
    <property type="entry name" value="Kinase-like_dom_sf"/>
</dbReference>
<dbReference type="GO" id="GO:0004674">
    <property type="term" value="F:protein serine/threonine kinase activity"/>
    <property type="evidence" value="ECO:0007669"/>
    <property type="project" value="TreeGrafter"/>
</dbReference>
<protein>
    <recommendedName>
        <fullName evidence="2">Protein kinase domain-containing protein</fullName>
    </recommendedName>
</protein>
<dbReference type="InterPro" id="IPR000719">
    <property type="entry name" value="Prot_kinase_dom"/>
</dbReference>
<feature type="compositionally biased region" description="Basic and acidic residues" evidence="1">
    <location>
        <begin position="515"/>
        <end position="524"/>
    </location>
</feature>
<dbReference type="SUPFAM" id="SSF56112">
    <property type="entry name" value="Protein kinase-like (PK-like)"/>
    <property type="match status" value="1"/>
</dbReference>